<feature type="region of interest" description="Disordered" evidence="1">
    <location>
        <begin position="1"/>
        <end position="47"/>
    </location>
</feature>
<evidence type="ECO:0000259" key="2">
    <source>
        <dbReference type="PROSITE" id="PS51077"/>
    </source>
</evidence>
<name>A0ABX1JUD8_9MICC</name>
<evidence type="ECO:0000313" key="4">
    <source>
        <dbReference type="Proteomes" id="UP000523795"/>
    </source>
</evidence>
<reference evidence="3 4" key="1">
    <citation type="submission" date="2020-04" db="EMBL/GenBank/DDBJ databases">
        <authorList>
            <person name="Liu S."/>
        </authorList>
    </citation>
    <scope>NUCLEOTIDE SEQUENCE [LARGE SCALE GENOMIC DNA]</scope>
    <source>
        <strain evidence="3 4">CGMCC 1.15091</strain>
    </source>
</reference>
<dbReference type="EMBL" id="JAAZSR010000356">
    <property type="protein sequence ID" value="NKX51949.1"/>
    <property type="molecule type" value="Genomic_DNA"/>
</dbReference>
<dbReference type="SUPFAM" id="SSF46785">
    <property type="entry name" value="Winged helix' DNA-binding domain"/>
    <property type="match status" value="1"/>
</dbReference>
<keyword evidence="4" id="KW-1185">Reference proteome</keyword>
<gene>
    <name evidence="3" type="ORF">HER39_15525</name>
</gene>
<proteinExistence type="predicted"/>
<dbReference type="PROSITE" id="PS51077">
    <property type="entry name" value="HTH_ICLR"/>
    <property type="match status" value="1"/>
</dbReference>
<organism evidence="3 4">
    <name type="scientific">Arthrobacter deserti</name>
    <dbReference type="NCBI Taxonomy" id="1742687"/>
    <lineage>
        <taxon>Bacteria</taxon>
        <taxon>Bacillati</taxon>
        <taxon>Actinomycetota</taxon>
        <taxon>Actinomycetes</taxon>
        <taxon>Micrococcales</taxon>
        <taxon>Micrococcaceae</taxon>
        <taxon>Arthrobacter</taxon>
    </lineage>
</organism>
<accession>A0ABX1JUD8</accession>
<feature type="compositionally biased region" description="Basic residues" evidence="1">
    <location>
        <begin position="19"/>
        <end position="34"/>
    </location>
</feature>
<dbReference type="Pfam" id="PF09339">
    <property type="entry name" value="HTH_IclR"/>
    <property type="match status" value="1"/>
</dbReference>
<feature type="domain" description="HTH iclR-type" evidence="2">
    <location>
        <begin position="54"/>
        <end position="116"/>
    </location>
</feature>
<dbReference type="InterPro" id="IPR036388">
    <property type="entry name" value="WH-like_DNA-bd_sf"/>
</dbReference>
<dbReference type="InterPro" id="IPR036390">
    <property type="entry name" value="WH_DNA-bd_sf"/>
</dbReference>
<dbReference type="InterPro" id="IPR005471">
    <property type="entry name" value="Tscrpt_reg_IclR_N"/>
</dbReference>
<feature type="non-terminal residue" evidence="3">
    <location>
        <position position="132"/>
    </location>
</feature>
<evidence type="ECO:0000256" key="1">
    <source>
        <dbReference type="SAM" id="MobiDB-lite"/>
    </source>
</evidence>
<dbReference type="Proteomes" id="UP000523795">
    <property type="component" value="Unassembled WGS sequence"/>
</dbReference>
<protein>
    <submittedName>
        <fullName evidence="3">Helix-turn-helix domain-containing protein</fullName>
    </submittedName>
</protein>
<sequence>MVPVAQAPGRGPCGPGPVRRTHPRSGPRRTRCPRGQRAVSQEQFDDVGLRARQPKAVQSALAVLEEVARCGPGGTGMEVSRNLGLPKATTYRLLNLLVEDEYLVRMPDLSGFALGRKVEMLVRLAADARPLQ</sequence>
<comment type="caution">
    <text evidence="3">The sequence shown here is derived from an EMBL/GenBank/DDBJ whole genome shotgun (WGS) entry which is preliminary data.</text>
</comment>
<evidence type="ECO:0000313" key="3">
    <source>
        <dbReference type="EMBL" id="NKX51949.1"/>
    </source>
</evidence>
<dbReference type="Gene3D" id="1.10.10.10">
    <property type="entry name" value="Winged helix-like DNA-binding domain superfamily/Winged helix DNA-binding domain"/>
    <property type="match status" value="1"/>
</dbReference>